<keyword evidence="1" id="KW-0175">Coiled coil</keyword>
<feature type="compositionally biased region" description="Basic and acidic residues" evidence="2">
    <location>
        <begin position="21"/>
        <end position="31"/>
    </location>
</feature>
<feature type="compositionally biased region" description="Pro residues" evidence="2">
    <location>
        <begin position="204"/>
        <end position="218"/>
    </location>
</feature>
<dbReference type="AlphaFoldDB" id="A0AAJ0BC64"/>
<feature type="coiled-coil region" evidence="1">
    <location>
        <begin position="286"/>
        <end position="313"/>
    </location>
</feature>
<sequence>MDGDPAPWVIKASESSMPDTDDGHVSDDNKRVNKQRRSFTSPPARRLITRVTPMKRRRIIEDSDDDYVDSRATSKRATGKKATSTKRTTRAMAKDGNESSPPRFGSLDEDDLVELADGAEAERTSVADPETPTTGGARRIIIPKTPTTILRNKLLIASEGRELGAAPAPAGPTAIEAFAALGTGATALLRTGARLRTPVTEPRPMAPPITPIRPAPAPTSLPAPVRTHDVFGTPGGKTPSRDTLLDMEYVVMKMLANQPISAAVRNEVREYLNVSTMRVKGIIAARDLNRNMNERHTKEKEELKRRLAQYEEVETPSRRQRGVF</sequence>
<evidence type="ECO:0000313" key="4">
    <source>
        <dbReference type="Proteomes" id="UP001239445"/>
    </source>
</evidence>
<feature type="region of interest" description="Disordered" evidence="2">
    <location>
        <begin position="198"/>
        <end position="218"/>
    </location>
</feature>
<feature type="region of interest" description="Disordered" evidence="2">
    <location>
        <begin position="60"/>
        <end position="138"/>
    </location>
</feature>
<feature type="region of interest" description="Disordered" evidence="2">
    <location>
        <begin position="1"/>
        <end position="47"/>
    </location>
</feature>
<organism evidence="3 4">
    <name type="scientific">Echria macrotheca</name>
    <dbReference type="NCBI Taxonomy" id="438768"/>
    <lineage>
        <taxon>Eukaryota</taxon>
        <taxon>Fungi</taxon>
        <taxon>Dikarya</taxon>
        <taxon>Ascomycota</taxon>
        <taxon>Pezizomycotina</taxon>
        <taxon>Sordariomycetes</taxon>
        <taxon>Sordariomycetidae</taxon>
        <taxon>Sordariales</taxon>
        <taxon>Schizotheciaceae</taxon>
        <taxon>Echria</taxon>
    </lineage>
</organism>
<reference evidence="3" key="1">
    <citation type="submission" date="2023-06" db="EMBL/GenBank/DDBJ databases">
        <title>Genome-scale phylogeny and comparative genomics of the fungal order Sordariales.</title>
        <authorList>
            <consortium name="Lawrence Berkeley National Laboratory"/>
            <person name="Hensen N."/>
            <person name="Bonometti L."/>
            <person name="Westerberg I."/>
            <person name="Brannstrom I.O."/>
            <person name="Guillou S."/>
            <person name="Cros-Aarteil S."/>
            <person name="Calhoun S."/>
            <person name="Haridas S."/>
            <person name="Kuo A."/>
            <person name="Mondo S."/>
            <person name="Pangilinan J."/>
            <person name="Riley R."/>
            <person name="Labutti K."/>
            <person name="Andreopoulos B."/>
            <person name="Lipzen A."/>
            <person name="Chen C."/>
            <person name="Yanf M."/>
            <person name="Daum C."/>
            <person name="Ng V."/>
            <person name="Clum A."/>
            <person name="Steindorff A."/>
            <person name="Ohm R."/>
            <person name="Martin F."/>
            <person name="Silar P."/>
            <person name="Natvig D."/>
            <person name="Lalanne C."/>
            <person name="Gautier V."/>
            <person name="Ament-Velasquez S.L."/>
            <person name="Kruys A."/>
            <person name="Hutchinson M.I."/>
            <person name="Powell A.J."/>
            <person name="Barry K."/>
            <person name="Miller A.N."/>
            <person name="Grigoriev I.V."/>
            <person name="Debuchy R."/>
            <person name="Gladieux P."/>
            <person name="Thoren M.H."/>
            <person name="Johannesson H."/>
        </authorList>
    </citation>
    <scope>NUCLEOTIDE SEQUENCE</scope>
    <source>
        <strain evidence="3">PSN4</strain>
    </source>
</reference>
<accession>A0AAJ0BC64</accession>
<dbReference type="Proteomes" id="UP001239445">
    <property type="component" value="Unassembled WGS sequence"/>
</dbReference>
<dbReference type="EMBL" id="MU839834">
    <property type="protein sequence ID" value="KAK1755140.1"/>
    <property type="molecule type" value="Genomic_DNA"/>
</dbReference>
<proteinExistence type="predicted"/>
<name>A0AAJ0BC64_9PEZI</name>
<feature type="compositionally biased region" description="Acidic residues" evidence="2">
    <location>
        <begin position="107"/>
        <end position="119"/>
    </location>
</feature>
<protein>
    <submittedName>
        <fullName evidence="3">Uncharacterized protein</fullName>
    </submittedName>
</protein>
<evidence type="ECO:0000256" key="2">
    <source>
        <dbReference type="SAM" id="MobiDB-lite"/>
    </source>
</evidence>
<evidence type="ECO:0000256" key="1">
    <source>
        <dbReference type="SAM" id="Coils"/>
    </source>
</evidence>
<gene>
    <name evidence="3" type="ORF">QBC47DRAFT_402486</name>
</gene>
<feature type="compositionally biased region" description="Basic residues" evidence="2">
    <location>
        <begin position="73"/>
        <end position="89"/>
    </location>
</feature>
<comment type="caution">
    <text evidence="3">The sequence shown here is derived from an EMBL/GenBank/DDBJ whole genome shotgun (WGS) entry which is preliminary data.</text>
</comment>
<evidence type="ECO:0000313" key="3">
    <source>
        <dbReference type="EMBL" id="KAK1755140.1"/>
    </source>
</evidence>
<keyword evidence="4" id="KW-1185">Reference proteome</keyword>